<dbReference type="EMBL" id="MU275946">
    <property type="protein sequence ID" value="KAI0045623.1"/>
    <property type="molecule type" value="Genomic_DNA"/>
</dbReference>
<accession>A0ACB8RQ32</accession>
<dbReference type="Proteomes" id="UP000814033">
    <property type="component" value="Unassembled WGS sequence"/>
</dbReference>
<evidence type="ECO:0000313" key="2">
    <source>
        <dbReference type="Proteomes" id="UP000814033"/>
    </source>
</evidence>
<proteinExistence type="predicted"/>
<evidence type="ECO:0000313" key="1">
    <source>
        <dbReference type="EMBL" id="KAI0045623.1"/>
    </source>
</evidence>
<sequence length="153" mass="16241">MNRYSKLATATSRNRATHILSSRLPSSHFWICGNRSIGPRAAGRACRVRHEVPREGLQFRGSPRGPTRCTAGGPSGIPHAPRGLRRTQPLLEQPELARSVGDAARPSREPPRGQGRAAWPSTVSAAVAACTPQGPCAPAGSPRRKSSAAPPRC</sequence>
<reference evidence="1" key="1">
    <citation type="submission" date="2021-02" db="EMBL/GenBank/DDBJ databases">
        <authorList>
            <consortium name="DOE Joint Genome Institute"/>
            <person name="Ahrendt S."/>
            <person name="Looney B.P."/>
            <person name="Miyauchi S."/>
            <person name="Morin E."/>
            <person name="Drula E."/>
            <person name="Courty P.E."/>
            <person name="Chicoki N."/>
            <person name="Fauchery L."/>
            <person name="Kohler A."/>
            <person name="Kuo A."/>
            <person name="Labutti K."/>
            <person name="Pangilinan J."/>
            <person name="Lipzen A."/>
            <person name="Riley R."/>
            <person name="Andreopoulos W."/>
            <person name="He G."/>
            <person name="Johnson J."/>
            <person name="Barry K.W."/>
            <person name="Grigoriev I.V."/>
            <person name="Nagy L."/>
            <person name="Hibbett D."/>
            <person name="Henrissat B."/>
            <person name="Matheny P.B."/>
            <person name="Labbe J."/>
            <person name="Martin F."/>
        </authorList>
    </citation>
    <scope>NUCLEOTIDE SEQUENCE</scope>
    <source>
        <strain evidence="1">FP105234-sp</strain>
    </source>
</reference>
<keyword evidence="2" id="KW-1185">Reference proteome</keyword>
<comment type="caution">
    <text evidence="1">The sequence shown here is derived from an EMBL/GenBank/DDBJ whole genome shotgun (WGS) entry which is preliminary data.</text>
</comment>
<gene>
    <name evidence="1" type="ORF">FA95DRAFT_103628</name>
</gene>
<name>A0ACB8RQ32_9AGAM</name>
<protein>
    <submittedName>
        <fullName evidence="1">Uncharacterized protein</fullName>
    </submittedName>
</protein>
<reference evidence="1" key="2">
    <citation type="journal article" date="2022" name="New Phytol.">
        <title>Evolutionary transition to the ectomycorrhizal habit in the genomes of a hyperdiverse lineage of mushroom-forming fungi.</title>
        <authorList>
            <person name="Looney B."/>
            <person name="Miyauchi S."/>
            <person name="Morin E."/>
            <person name="Drula E."/>
            <person name="Courty P.E."/>
            <person name="Kohler A."/>
            <person name="Kuo A."/>
            <person name="LaButti K."/>
            <person name="Pangilinan J."/>
            <person name="Lipzen A."/>
            <person name="Riley R."/>
            <person name="Andreopoulos W."/>
            <person name="He G."/>
            <person name="Johnson J."/>
            <person name="Nolan M."/>
            <person name="Tritt A."/>
            <person name="Barry K.W."/>
            <person name="Grigoriev I.V."/>
            <person name="Nagy L.G."/>
            <person name="Hibbett D."/>
            <person name="Henrissat B."/>
            <person name="Matheny P.B."/>
            <person name="Labbe J."/>
            <person name="Martin F.M."/>
        </authorList>
    </citation>
    <scope>NUCLEOTIDE SEQUENCE</scope>
    <source>
        <strain evidence="1">FP105234-sp</strain>
    </source>
</reference>
<organism evidence="1 2">
    <name type="scientific">Auriscalpium vulgare</name>
    <dbReference type="NCBI Taxonomy" id="40419"/>
    <lineage>
        <taxon>Eukaryota</taxon>
        <taxon>Fungi</taxon>
        <taxon>Dikarya</taxon>
        <taxon>Basidiomycota</taxon>
        <taxon>Agaricomycotina</taxon>
        <taxon>Agaricomycetes</taxon>
        <taxon>Russulales</taxon>
        <taxon>Auriscalpiaceae</taxon>
        <taxon>Auriscalpium</taxon>
    </lineage>
</organism>